<evidence type="ECO:0000256" key="7">
    <source>
        <dbReference type="ARBA" id="ARBA00022990"/>
    </source>
</evidence>
<dbReference type="GO" id="GO:0015078">
    <property type="term" value="F:proton transmembrane transporter activity"/>
    <property type="evidence" value="ECO:0007669"/>
    <property type="project" value="InterPro"/>
</dbReference>
<keyword evidence="4 15" id="KW-0138">CF(0)</keyword>
<gene>
    <name evidence="16" type="ORF">WHR41_08933</name>
</gene>
<name>A0AB34KHE9_9PEZI</name>
<evidence type="ECO:0000256" key="10">
    <source>
        <dbReference type="ARBA" id="ARBA00023136"/>
    </source>
</evidence>
<evidence type="ECO:0000256" key="13">
    <source>
        <dbReference type="ARBA" id="ARBA00064647"/>
    </source>
</evidence>
<evidence type="ECO:0000313" key="17">
    <source>
        <dbReference type="Proteomes" id="UP000803884"/>
    </source>
</evidence>
<dbReference type="Pfam" id="PF05680">
    <property type="entry name" value="ATP-synt_E"/>
    <property type="match status" value="1"/>
</dbReference>
<dbReference type="InterPro" id="IPR008386">
    <property type="entry name" value="ATP_synth_F0_esu_mt"/>
</dbReference>
<evidence type="ECO:0000256" key="1">
    <source>
        <dbReference type="ARBA" id="ARBA00004273"/>
    </source>
</evidence>
<sequence>MASTGVNVLRWGALAFGVFYGFTHQTAISSRDKIAAEKHEYERKEKLISDAKAAWAKKNAPPGQGSGLITDPNDPKFDLEAFLTQVQKDNP</sequence>
<keyword evidence="8 15" id="KW-0406">Ion transport</keyword>
<comment type="subcellular location">
    <subcellularLocation>
        <location evidence="1 15">Mitochondrion inner membrane</location>
    </subcellularLocation>
</comment>
<keyword evidence="9 15" id="KW-0496">Mitochondrion</keyword>
<evidence type="ECO:0000256" key="2">
    <source>
        <dbReference type="ARBA" id="ARBA00007333"/>
    </source>
</evidence>
<evidence type="ECO:0000256" key="8">
    <source>
        <dbReference type="ARBA" id="ARBA00023065"/>
    </source>
</evidence>
<dbReference type="GO" id="GO:0015986">
    <property type="term" value="P:proton motive force-driven ATP synthesis"/>
    <property type="evidence" value="ECO:0007669"/>
    <property type="project" value="InterPro"/>
</dbReference>
<keyword evidence="11 15" id="KW-0066">ATP synthesis</keyword>
<comment type="subunit">
    <text evidence="13">Component of the ATP synthase complex composed at least of ATP5F1A/subunit alpha, ATP5F1B/subunit beta, ATP5MC1/subunit c (homooctomer), MT-ATP6/subunit a, MT-ATP8/subunit 8, ATP5ME/subunit e, ATP5MF/subunit f, ATP5MG/subunit g, ATP5MK/subunit k, ATP5MJ/subunit j, ATP5F1C/subunit gamma, ATP5F1D/subunit delta, ATP5F1E/subunit epsilon, ATP5PF/subunit F6, ATP5PB/subunit b, ATP5PD/subunit d, ATP5PO/subunit OSCP. ATP synthase complex consists of a soluble F(1) head domain (subunits alpha(3) and beta(3)) - the catalytic core - and a membrane F(0) domain - the membrane proton channel (subunits c, a, 8, e, f, g, k and j). These two domains are linked by a central stalk (subunits gamma, delta, and epsilon) rotating inside the F1 region and a stationary peripheral stalk (subunits F6, b, d, and OSCP).</text>
</comment>
<evidence type="ECO:0000256" key="14">
    <source>
        <dbReference type="ARBA" id="ARBA00074682"/>
    </source>
</evidence>
<evidence type="ECO:0000256" key="12">
    <source>
        <dbReference type="ARBA" id="ARBA00057306"/>
    </source>
</evidence>
<dbReference type="Proteomes" id="UP000803884">
    <property type="component" value="Unassembled WGS sequence"/>
</dbReference>
<comment type="function">
    <text evidence="12 15">Subunit e, of the mitochondrial membrane ATP synthase complex (F(1)F(0) ATP synthase or Complex V) that produces ATP from ADP in the presence of a proton gradient across the membrane which is generated by electron transport complexes of the respiratory chain. ATP synthase complex consist of a soluble F(1) head domain - the catalytic core - and a membrane F(1) domain - the membrane proton channel. These two domains are linked by a central stalk rotating inside the F(1) region and a stationary peripheral stalk. During catalysis, ATP synthesis in the catalytic domain of F(1) is coupled via a rotary mechanism of the central stalk subunits to proton translocation. In vivo, can only synthesize ATP although its ATP hydrolase activity can be activated artificially in vitro. Part of the complex F(0) domain.</text>
</comment>
<protein>
    <recommendedName>
        <fullName evidence="14 15">ATP synthase F(0) complex subunit e, mitochondrial</fullName>
    </recommendedName>
</protein>
<evidence type="ECO:0000256" key="5">
    <source>
        <dbReference type="ARBA" id="ARBA00022781"/>
    </source>
</evidence>
<dbReference type="EMBL" id="JAAQHG020000051">
    <property type="protein sequence ID" value="KAL1582424.1"/>
    <property type="molecule type" value="Genomic_DNA"/>
</dbReference>
<dbReference type="GO" id="GO:0005743">
    <property type="term" value="C:mitochondrial inner membrane"/>
    <property type="evidence" value="ECO:0007669"/>
    <property type="project" value="UniProtKB-SubCell"/>
</dbReference>
<keyword evidence="3 15" id="KW-0813">Transport</keyword>
<evidence type="ECO:0000256" key="9">
    <source>
        <dbReference type="ARBA" id="ARBA00023128"/>
    </source>
</evidence>
<keyword evidence="10" id="KW-0472">Membrane</keyword>
<comment type="caution">
    <text evidence="16">The sequence shown here is derived from an EMBL/GenBank/DDBJ whole genome shotgun (WGS) entry which is preliminary data.</text>
</comment>
<evidence type="ECO:0000256" key="11">
    <source>
        <dbReference type="ARBA" id="ARBA00023310"/>
    </source>
</evidence>
<dbReference type="PANTHER" id="PTHR12427:SF1">
    <property type="entry name" value="ATP SYNTHASE SUBUNIT E, MITOCHONDRIAL"/>
    <property type="match status" value="1"/>
</dbReference>
<evidence type="ECO:0000256" key="3">
    <source>
        <dbReference type="ARBA" id="ARBA00022448"/>
    </source>
</evidence>
<evidence type="ECO:0000313" key="16">
    <source>
        <dbReference type="EMBL" id="KAL1582424.1"/>
    </source>
</evidence>
<proteinExistence type="inferred from homology"/>
<comment type="similarity">
    <text evidence="2 15">Belongs to the ATPase e subunit family.</text>
</comment>
<reference evidence="16 17" key="1">
    <citation type="journal article" date="2020" name="Microbiol. Resour. Announc.">
        <title>Draft Genome Sequence of a Cladosporium Species Isolated from the Mesophotic Ascidian Didemnum maculosum.</title>
        <authorList>
            <person name="Gioti A."/>
            <person name="Siaperas R."/>
            <person name="Nikolaivits E."/>
            <person name="Le Goff G."/>
            <person name="Ouazzani J."/>
            <person name="Kotoulas G."/>
            <person name="Topakas E."/>
        </authorList>
    </citation>
    <scope>NUCLEOTIDE SEQUENCE [LARGE SCALE GENOMIC DNA]</scope>
    <source>
        <strain evidence="16 17">TM138-S3</strain>
    </source>
</reference>
<organism evidence="16 17">
    <name type="scientific">Cladosporium halotolerans</name>
    <dbReference type="NCBI Taxonomy" id="1052096"/>
    <lineage>
        <taxon>Eukaryota</taxon>
        <taxon>Fungi</taxon>
        <taxon>Dikarya</taxon>
        <taxon>Ascomycota</taxon>
        <taxon>Pezizomycotina</taxon>
        <taxon>Dothideomycetes</taxon>
        <taxon>Dothideomycetidae</taxon>
        <taxon>Cladosporiales</taxon>
        <taxon>Cladosporiaceae</taxon>
        <taxon>Cladosporium</taxon>
    </lineage>
</organism>
<accession>A0AB34KHE9</accession>
<keyword evidence="5 15" id="KW-0375">Hydrogen ion transport</keyword>
<keyword evidence="17" id="KW-1185">Reference proteome</keyword>
<evidence type="ECO:0000256" key="15">
    <source>
        <dbReference type="RuleBase" id="RU367005"/>
    </source>
</evidence>
<keyword evidence="7" id="KW-0007">Acetylation</keyword>
<dbReference type="PANTHER" id="PTHR12427">
    <property type="entry name" value="ATP SYNTHASE E CHAIN, MITOCHONDRIAL"/>
    <property type="match status" value="1"/>
</dbReference>
<dbReference type="RefSeq" id="XP_069225531.1">
    <property type="nucleotide sequence ID" value="XM_069377537.1"/>
</dbReference>
<evidence type="ECO:0000256" key="6">
    <source>
        <dbReference type="ARBA" id="ARBA00022792"/>
    </source>
</evidence>
<dbReference type="GeneID" id="96010375"/>
<keyword evidence="6 15" id="KW-0999">Mitochondrion inner membrane</keyword>
<dbReference type="AlphaFoldDB" id="A0AB34KHE9"/>
<comment type="subunit">
    <text evidence="15">F-type ATPases have 2 components, CF(1) - the catalytic core - and CF(0) - the membrane proton channel. CF(1) and CF(0) have multiple subunits.</text>
</comment>
<evidence type="ECO:0000256" key="4">
    <source>
        <dbReference type="ARBA" id="ARBA00022547"/>
    </source>
</evidence>
<dbReference type="GO" id="GO:0045259">
    <property type="term" value="C:proton-transporting ATP synthase complex"/>
    <property type="evidence" value="ECO:0007669"/>
    <property type="project" value="UniProtKB-UniRule"/>
</dbReference>